<comment type="caution">
    <text evidence="6">The sequence shown here is derived from an EMBL/GenBank/DDBJ whole genome shotgun (WGS) entry which is preliminary data.</text>
</comment>
<dbReference type="CDD" id="cd03467">
    <property type="entry name" value="Rieske"/>
    <property type="match status" value="1"/>
</dbReference>
<keyword evidence="3" id="KW-0408">Iron</keyword>
<protein>
    <recommendedName>
        <fullName evidence="5">Rieske domain-containing protein</fullName>
    </recommendedName>
</protein>
<dbReference type="AlphaFoldDB" id="A0A150S0L9"/>
<evidence type="ECO:0000256" key="3">
    <source>
        <dbReference type="ARBA" id="ARBA00023004"/>
    </source>
</evidence>
<accession>A0A150S0L9</accession>
<dbReference type="GO" id="GO:0046872">
    <property type="term" value="F:metal ion binding"/>
    <property type="evidence" value="ECO:0007669"/>
    <property type="project" value="UniProtKB-KW"/>
</dbReference>
<keyword evidence="2" id="KW-0479">Metal-binding</keyword>
<evidence type="ECO:0000256" key="1">
    <source>
        <dbReference type="ARBA" id="ARBA00022714"/>
    </source>
</evidence>
<name>A0A150S0L9_SORCE</name>
<dbReference type="InterPro" id="IPR036922">
    <property type="entry name" value="Rieske_2Fe-2S_sf"/>
</dbReference>
<sequence length="171" mass="18901">MGAEDLPKWREDFPYESEGDDHVTRRDFTRFLVLLSGGLATGNAVVYLRSRRPPAEPPGRMEIARVDDLAPGSAVAFRYPDETTPALLIRRENGELLAFEQKCSHLGCPVSYAREGGEEHLRCYCHNGRFDVASGEGTSGPPRDLRPLGRIALAVEDGKVFAVGFARRRAT</sequence>
<feature type="domain" description="Rieske" evidence="5">
    <location>
        <begin position="61"/>
        <end position="162"/>
    </location>
</feature>
<dbReference type="Pfam" id="PF00355">
    <property type="entry name" value="Rieske"/>
    <property type="match status" value="1"/>
</dbReference>
<evidence type="ECO:0000256" key="4">
    <source>
        <dbReference type="ARBA" id="ARBA00023014"/>
    </source>
</evidence>
<dbReference type="Gene3D" id="2.102.10.10">
    <property type="entry name" value="Rieske [2Fe-2S] iron-sulphur domain"/>
    <property type="match status" value="1"/>
</dbReference>
<keyword evidence="1" id="KW-0001">2Fe-2S</keyword>
<gene>
    <name evidence="6" type="ORF">BE18_02975</name>
</gene>
<reference evidence="6 7" key="1">
    <citation type="submission" date="2014-02" db="EMBL/GenBank/DDBJ databases">
        <title>The small core and large imbalanced accessory genome model reveals a collaborative survival strategy of Sorangium cellulosum strains in nature.</title>
        <authorList>
            <person name="Han K."/>
            <person name="Peng R."/>
            <person name="Blom J."/>
            <person name="Li Y.-Z."/>
        </authorList>
    </citation>
    <scope>NUCLEOTIDE SEQUENCE [LARGE SCALE GENOMIC DNA]</scope>
    <source>
        <strain evidence="6 7">So0149</strain>
    </source>
</reference>
<organism evidence="6 7">
    <name type="scientific">Sorangium cellulosum</name>
    <name type="common">Polyangium cellulosum</name>
    <dbReference type="NCBI Taxonomy" id="56"/>
    <lineage>
        <taxon>Bacteria</taxon>
        <taxon>Pseudomonadati</taxon>
        <taxon>Myxococcota</taxon>
        <taxon>Polyangia</taxon>
        <taxon>Polyangiales</taxon>
        <taxon>Polyangiaceae</taxon>
        <taxon>Sorangium</taxon>
    </lineage>
</organism>
<dbReference type="GO" id="GO:0051537">
    <property type="term" value="F:2 iron, 2 sulfur cluster binding"/>
    <property type="evidence" value="ECO:0007669"/>
    <property type="project" value="UniProtKB-KW"/>
</dbReference>
<proteinExistence type="predicted"/>
<dbReference type="SUPFAM" id="SSF50022">
    <property type="entry name" value="ISP domain"/>
    <property type="match status" value="1"/>
</dbReference>
<dbReference type="Proteomes" id="UP000075515">
    <property type="component" value="Unassembled WGS sequence"/>
</dbReference>
<dbReference type="InterPro" id="IPR017941">
    <property type="entry name" value="Rieske_2Fe-2S"/>
</dbReference>
<keyword evidence="4" id="KW-0411">Iron-sulfur</keyword>
<evidence type="ECO:0000259" key="5">
    <source>
        <dbReference type="PROSITE" id="PS51296"/>
    </source>
</evidence>
<evidence type="ECO:0000313" key="6">
    <source>
        <dbReference type="EMBL" id="KYF80677.1"/>
    </source>
</evidence>
<evidence type="ECO:0000256" key="2">
    <source>
        <dbReference type="ARBA" id="ARBA00022723"/>
    </source>
</evidence>
<dbReference type="EMBL" id="JEMC01003522">
    <property type="protein sequence ID" value="KYF80677.1"/>
    <property type="molecule type" value="Genomic_DNA"/>
</dbReference>
<evidence type="ECO:0000313" key="7">
    <source>
        <dbReference type="Proteomes" id="UP000075515"/>
    </source>
</evidence>
<dbReference type="PROSITE" id="PS51296">
    <property type="entry name" value="RIESKE"/>
    <property type="match status" value="1"/>
</dbReference>